<dbReference type="EMBL" id="LGKO01000005">
    <property type="protein sequence ID" value="KPL82482.1"/>
    <property type="molecule type" value="Genomic_DNA"/>
</dbReference>
<dbReference type="AlphaFoldDB" id="A0A0N8GQ21"/>
<feature type="domain" description="PTS EIIA type-2" evidence="1">
    <location>
        <begin position="10"/>
        <end position="158"/>
    </location>
</feature>
<dbReference type="CDD" id="cd00211">
    <property type="entry name" value="PTS_IIA_fru"/>
    <property type="match status" value="1"/>
</dbReference>
<dbReference type="SUPFAM" id="SSF55804">
    <property type="entry name" value="Phoshotransferase/anion transport protein"/>
    <property type="match status" value="1"/>
</dbReference>
<protein>
    <recommendedName>
        <fullName evidence="1">PTS EIIA type-2 domain-containing protein</fullName>
    </recommendedName>
</protein>
<organism evidence="2 3">
    <name type="scientific">Thermanaerothrix daxensis</name>
    <dbReference type="NCBI Taxonomy" id="869279"/>
    <lineage>
        <taxon>Bacteria</taxon>
        <taxon>Bacillati</taxon>
        <taxon>Chloroflexota</taxon>
        <taxon>Anaerolineae</taxon>
        <taxon>Anaerolineales</taxon>
        <taxon>Anaerolineaceae</taxon>
        <taxon>Thermanaerothrix</taxon>
    </lineage>
</organism>
<dbReference type="Gene3D" id="3.40.930.10">
    <property type="entry name" value="Mannitol-specific EII, Chain A"/>
    <property type="match status" value="1"/>
</dbReference>
<proteinExistence type="predicted"/>
<dbReference type="InterPro" id="IPR051541">
    <property type="entry name" value="PTS_SugarTrans_NitroReg"/>
</dbReference>
<dbReference type="Pfam" id="PF00359">
    <property type="entry name" value="PTS_EIIA_2"/>
    <property type="match status" value="1"/>
</dbReference>
<accession>A0A0N8GQ21</accession>
<evidence type="ECO:0000259" key="1">
    <source>
        <dbReference type="PROSITE" id="PS51094"/>
    </source>
</evidence>
<dbReference type="PANTHER" id="PTHR47738:SF3">
    <property type="entry name" value="PHOSPHOTRANSFERASE SYSTEM MANNITOL_FRUCTOSE-SPECIFIC IIA DOMAIN CONTAINING PROTEIN"/>
    <property type="match status" value="1"/>
</dbReference>
<dbReference type="OrthoDB" id="370976at2"/>
<keyword evidence="3" id="KW-1185">Reference proteome</keyword>
<dbReference type="PROSITE" id="PS51094">
    <property type="entry name" value="PTS_EIIA_TYPE_2"/>
    <property type="match status" value="1"/>
</dbReference>
<gene>
    <name evidence="2" type="ORF">SE15_10060</name>
</gene>
<dbReference type="STRING" id="869279.SE15_10060"/>
<sequence>MDSTPLNLLDLLIPEAIALNFTAASAEAVIRHLAAALLRQGYVRETFAEAALEREARLPTGLRLSGEIHAAIPHTDIEHVLRPAVGLATLPEPVIFRNMIDPTDVVPVRLVFLLALEQPKSQVEMLQQVATILQNPQVVSDLVTAQTLEEVRRILAQVMPAQS</sequence>
<dbReference type="InterPro" id="IPR002178">
    <property type="entry name" value="PTS_EIIA_type-2_dom"/>
</dbReference>
<dbReference type="Proteomes" id="UP000050544">
    <property type="component" value="Unassembled WGS sequence"/>
</dbReference>
<evidence type="ECO:0000313" key="2">
    <source>
        <dbReference type="EMBL" id="KPL82482.1"/>
    </source>
</evidence>
<dbReference type="InterPro" id="IPR016152">
    <property type="entry name" value="PTrfase/Anion_transptr"/>
</dbReference>
<dbReference type="PANTHER" id="PTHR47738">
    <property type="entry name" value="PTS SYSTEM FRUCTOSE-LIKE EIIA COMPONENT-RELATED"/>
    <property type="match status" value="1"/>
</dbReference>
<evidence type="ECO:0000313" key="3">
    <source>
        <dbReference type="Proteomes" id="UP000050544"/>
    </source>
</evidence>
<comment type="caution">
    <text evidence="2">The sequence shown here is derived from an EMBL/GenBank/DDBJ whole genome shotgun (WGS) entry which is preliminary data.</text>
</comment>
<dbReference type="RefSeq" id="WP_054521974.1">
    <property type="nucleotide sequence ID" value="NZ_LGKO01000005.1"/>
</dbReference>
<name>A0A0N8GQ21_9CHLR</name>
<reference evidence="2 3" key="1">
    <citation type="submission" date="2015-07" db="EMBL/GenBank/DDBJ databases">
        <title>Whole genome sequence of Thermanaerothrix daxensis DSM 23592.</title>
        <authorList>
            <person name="Hemp J."/>
            <person name="Ward L.M."/>
            <person name="Pace L.A."/>
            <person name="Fischer W.W."/>
        </authorList>
    </citation>
    <scope>NUCLEOTIDE SEQUENCE [LARGE SCALE GENOMIC DNA]</scope>
    <source>
        <strain evidence="2 3">GNS-1</strain>
    </source>
</reference>